<evidence type="ECO:0000256" key="2">
    <source>
        <dbReference type="ARBA" id="ARBA00022517"/>
    </source>
</evidence>
<evidence type="ECO:0000256" key="1">
    <source>
        <dbReference type="ARBA" id="ARBA00010875"/>
    </source>
</evidence>
<evidence type="ECO:0000256" key="8">
    <source>
        <dbReference type="ARBA" id="ARBA00022833"/>
    </source>
</evidence>
<dbReference type="GO" id="GO:0008270">
    <property type="term" value="F:zinc ion binding"/>
    <property type="evidence" value="ECO:0007669"/>
    <property type="project" value="UniProtKB-UniRule"/>
</dbReference>
<comment type="subcellular location">
    <subcellularLocation>
        <location evidence="9">Cytoplasm</location>
    </subcellularLocation>
</comment>
<feature type="binding site" evidence="9">
    <location>
        <position position="130"/>
    </location>
    <ligand>
        <name>Zn(2+)</name>
        <dbReference type="ChEBI" id="CHEBI:29105"/>
        <note>catalytic</note>
    </ligand>
</feature>
<feature type="binding site" evidence="9">
    <location>
        <position position="120"/>
    </location>
    <ligand>
        <name>Zn(2+)</name>
        <dbReference type="ChEBI" id="CHEBI:29105"/>
        <note>catalytic</note>
    </ligand>
</feature>
<keyword evidence="7 9" id="KW-0378">Hydrolase</keyword>
<proteinExistence type="inferred from homology"/>
<dbReference type="Proteomes" id="UP000242329">
    <property type="component" value="Unassembled WGS sequence"/>
</dbReference>
<dbReference type="NCBIfam" id="TIGR00043">
    <property type="entry name" value="rRNA maturation RNase YbeY"/>
    <property type="match status" value="1"/>
</dbReference>
<dbReference type="GO" id="GO:0005737">
    <property type="term" value="C:cytoplasm"/>
    <property type="evidence" value="ECO:0007669"/>
    <property type="project" value="UniProtKB-SubCell"/>
</dbReference>
<dbReference type="GO" id="GO:0006364">
    <property type="term" value="P:rRNA processing"/>
    <property type="evidence" value="ECO:0007669"/>
    <property type="project" value="UniProtKB-UniRule"/>
</dbReference>
<organism evidence="10 11">
    <name type="scientific">Thermosyntropha lipolytica DSM 11003</name>
    <dbReference type="NCBI Taxonomy" id="1123382"/>
    <lineage>
        <taxon>Bacteria</taxon>
        <taxon>Bacillati</taxon>
        <taxon>Bacillota</taxon>
        <taxon>Clostridia</taxon>
        <taxon>Eubacteriales</taxon>
        <taxon>Syntrophomonadaceae</taxon>
        <taxon>Thermosyntropha</taxon>
    </lineage>
</organism>
<evidence type="ECO:0000313" key="10">
    <source>
        <dbReference type="EMBL" id="SHG86012.1"/>
    </source>
</evidence>
<dbReference type="SUPFAM" id="SSF55486">
    <property type="entry name" value="Metalloproteases ('zincins'), catalytic domain"/>
    <property type="match status" value="1"/>
</dbReference>
<keyword evidence="8 9" id="KW-0862">Zinc</keyword>
<dbReference type="EMBL" id="FQWY01000015">
    <property type="protein sequence ID" value="SHG86012.1"/>
    <property type="molecule type" value="Genomic_DNA"/>
</dbReference>
<feature type="binding site" evidence="9">
    <location>
        <position position="124"/>
    </location>
    <ligand>
        <name>Zn(2+)</name>
        <dbReference type="ChEBI" id="CHEBI:29105"/>
        <note>catalytic</note>
    </ligand>
</feature>
<evidence type="ECO:0000256" key="5">
    <source>
        <dbReference type="ARBA" id="ARBA00022723"/>
    </source>
</evidence>
<evidence type="ECO:0000256" key="7">
    <source>
        <dbReference type="ARBA" id="ARBA00022801"/>
    </source>
</evidence>
<evidence type="ECO:0000256" key="9">
    <source>
        <dbReference type="HAMAP-Rule" id="MF_00009"/>
    </source>
</evidence>
<keyword evidence="4 9" id="KW-0540">Nuclease</keyword>
<keyword evidence="11" id="KW-1185">Reference proteome</keyword>
<keyword evidence="5 9" id="KW-0479">Metal-binding</keyword>
<keyword evidence="3 9" id="KW-0698">rRNA processing</keyword>
<dbReference type="PANTHER" id="PTHR46986">
    <property type="entry name" value="ENDORIBONUCLEASE YBEY, CHLOROPLASTIC"/>
    <property type="match status" value="1"/>
</dbReference>
<dbReference type="PANTHER" id="PTHR46986:SF1">
    <property type="entry name" value="ENDORIBONUCLEASE YBEY, CHLOROPLASTIC"/>
    <property type="match status" value="1"/>
</dbReference>
<keyword evidence="2 9" id="KW-0690">Ribosome biogenesis</keyword>
<comment type="function">
    <text evidence="9">Single strand-specific metallo-endoribonuclease involved in late-stage 70S ribosome quality control and in maturation of the 3' terminus of the 16S rRNA.</text>
</comment>
<evidence type="ECO:0000256" key="3">
    <source>
        <dbReference type="ARBA" id="ARBA00022552"/>
    </source>
</evidence>
<dbReference type="EC" id="3.1.-.-" evidence="9"/>
<dbReference type="InterPro" id="IPR002036">
    <property type="entry name" value="YbeY"/>
</dbReference>
<dbReference type="PROSITE" id="PS01306">
    <property type="entry name" value="UPF0054"/>
    <property type="match status" value="1"/>
</dbReference>
<dbReference type="GO" id="GO:0004521">
    <property type="term" value="F:RNA endonuclease activity"/>
    <property type="evidence" value="ECO:0007669"/>
    <property type="project" value="UniProtKB-UniRule"/>
</dbReference>
<dbReference type="AlphaFoldDB" id="A0A1M5N988"/>
<dbReference type="HAMAP" id="MF_00009">
    <property type="entry name" value="Endoribonucl_YbeY"/>
    <property type="match status" value="1"/>
</dbReference>
<dbReference type="InterPro" id="IPR023091">
    <property type="entry name" value="MetalPrtase_cat_dom_sf_prd"/>
</dbReference>
<dbReference type="InterPro" id="IPR020549">
    <property type="entry name" value="YbeY_CS"/>
</dbReference>
<evidence type="ECO:0000256" key="6">
    <source>
        <dbReference type="ARBA" id="ARBA00022759"/>
    </source>
</evidence>
<dbReference type="OrthoDB" id="9807740at2"/>
<evidence type="ECO:0000256" key="4">
    <source>
        <dbReference type="ARBA" id="ARBA00022722"/>
    </source>
</evidence>
<gene>
    <name evidence="9" type="primary">ybeY</name>
    <name evidence="10" type="ORF">SAMN02745221_01132</name>
</gene>
<dbReference type="Pfam" id="PF02130">
    <property type="entry name" value="YbeY"/>
    <property type="match status" value="1"/>
</dbReference>
<reference evidence="11" key="1">
    <citation type="submission" date="2016-11" db="EMBL/GenBank/DDBJ databases">
        <authorList>
            <person name="Varghese N."/>
            <person name="Submissions S."/>
        </authorList>
    </citation>
    <scope>NUCLEOTIDE SEQUENCE [LARGE SCALE GENOMIC DNA]</scope>
    <source>
        <strain evidence="11">DSM 11003</strain>
    </source>
</reference>
<sequence length="154" mass="17988">MEIMITNSQDKIPFTKEMETMVEKVILCAARLEGREDGEVSVLITDNPFIHQLNLQYRGQDKPTDVLSFAMQERGEEEPDFLEEEADLLGDIVISLEQAFMQSREYGHSLERELGYLVAHGMLHLLGYDHEDEESRKIMRDKEERIMKELNLER</sequence>
<comment type="similarity">
    <text evidence="1 9">Belongs to the endoribonuclease YbeY family.</text>
</comment>
<dbReference type="STRING" id="1123382.SAMN02745221_01132"/>
<dbReference type="Gene3D" id="3.40.390.30">
    <property type="entry name" value="Metalloproteases ('zincins'), catalytic domain"/>
    <property type="match status" value="1"/>
</dbReference>
<comment type="cofactor">
    <cofactor evidence="9">
        <name>Zn(2+)</name>
        <dbReference type="ChEBI" id="CHEBI:29105"/>
    </cofactor>
    <text evidence="9">Binds 1 zinc ion.</text>
</comment>
<dbReference type="GO" id="GO:0004222">
    <property type="term" value="F:metalloendopeptidase activity"/>
    <property type="evidence" value="ECO:0007669"/>
    <property type="project" value="InterPro"/>
</dbReference>
<keyword evidence="6 9" id="KW-0255">Endonuclease</keyword>
<evidence type="ECO:0000313" key="11">
    <source>
        <dbReference type="Proteomes" id="UP000242329"/>
    </source>
</evidence>
<dbReference type="RefSeq" id="WP_073091255.1">
    <property type="nucleotide sequence ID" value="NZ_FQWY01000015.1"/>
</dbReference>
<keyword evidence="9" id="KW-0963">Cytoplasm</keyword>
<accession>A0A1M5N988</accession>
<name>A0A1M5N988_9FIRM</name>
<protein>
    <recommendedName>
        <fullName evidence="9">Endoribonuclease YbeY</fullName>
        <ecNumber evidence="9">3.1.-.-</ecNumber>
    </recommendedName>
</protein>